<sequence>MAIKEKCGTLVAGLALTLGLGVAPAHAADYRYSGTCQTEGASGSIATSGWHRGVGQRTVPSITLKVYDWLEDRHHVSIRVVAYYADGSKGYYPWHSDYDGYGTSKEFDTSATAGGVSGIWDLDIEVARFEGSKLLNYCSAGVS</sequence>
<evidence type="ECO:0000313" key="2">
    <source>
        <dbReference type="EMBL" id="GAA3829999.1"/>
    </source>
</evidence>
<reference evidence="3" key="1">
    <citation type="journal article" date="2019" name="Int. J. Syst. Evol. Microbiol.">
        <title>The Global Catalogue of Microorganisms (GCM) 10K type strain sequencing project: providing services to taxonomists for standard genome sequencing and annotation.</title>
        <authorList>
            <consortium name="The Broad Institute Genomics Platform"/>
            <consortium name="The Broad Institute Genome Sequencing Center for Infectious Disease"/>
            <person name="Wu L."/>
            <person name="Ma J."/>
        </authorList>
    </citation>
    <scope>NUCLEOTIDE SEQUENCE [LARGE SCALE GENOMIC DNA]</scope>
    <source>
        <strain evidence="3">JCM 17138</strain>
    </source>
</reference>
<feature type="chain" id="PRO_5045234778" description="Secreted protein" evidence="1">
    <location>
        <begin position="28"/>
        <end position="143"/>
    </location>
</feature>
<evidence type="ECO:0008006" key="4">
    <source>
        <dbReference type="Google" id="ProtNLM"/>
    </source>
</evidence>
<proteinExistence type="predicted"/>
<evidence type="ECO:0000256" key="1">
    <source>
        <dbReference type="SAM" id="SignalP"/>
    </source>
</evidence>
<protein>
    <recommendedName>
        <fullName evidence="4">Secreted protein</fullName>
    </recommendedName>
</protein>
<dbReference type="EMBL" id="BAABDE010000029">
    <property type="protein sequence ID" value="GAA3829999.1"/>
    <property type="molecule type" value="Genomic_DNA"/>
</dbReference>
<name>A0ABP7IY60_9ACTN</name>
<organism evidence="2 3">
    <name type="scientific">Streptomyces coacervatus</name>
    <dbReference type="NCBI Taxonomy" id="647381"/>
    <lineage>
        <taxon>Bacteria</taxon>
        <taxon>Bacillati</taxon>
        <taxon>Actinomycetota</taxon>
        <taxon>Actinomycetes</taxon>
        <taxon>Kitasatosporales</taxon>
        <taxon>Streptomycetaceae</taxon>
        <taxon>Streptomyces</taxon>
    </lineage>
</organism>
<feature type="signal peptide" evidence="1">
    <location>
        <begin position="1"/>
        <end position="27"/>
    </location>
</feature>
<comment type="caution">
    <text evidence="2">The sequence shown here is derived from an EMBL/GenBank/DDBJ whole genome shotgun (WGS) entry which is preliminary data.</text>
</comment>
<gene>
    <name evidence="2" type="ORF">GCM10022403_074040</name>
</gene>
<dbReference type="RefSeq" id="WP_275777076.1">
    <property type="nucleotide sequence ID" value="NZ_BAABDE010000029.1"/>
</dbReference>
<evidence type="ECO:0000313" key="3">
    <source>
        <dbReference type="Proteomes" id="UP001501009"/>
    </source>
</evidence>
<accession>A0ABP7IY60</accession>
<dbReference type="Proteomes" id="UP001501009">
    <property type="component" value="Unassembled WGS sequence"/>
</dbReference>
<keyword evidence="3" id="KW-1185">Reference proteome</keyword>
<keyword evidence="1" id="KW-0732">Signal</keyword>